<organism evidence="3 4">
    <name type="scientific">Sphingopyxis jiangsuensis</name>
    <dbReference type="NCBI Taxonomy" id="2871171"/>
    <lineage>
        <taxon>Bacteria</taxon>
        <taxon>Pseudomonadati</taxon>
        <taxon>Pseudomonadota</taxon>
        <taxon>Alphaproteobacteria</taxon>
        <taxon>Sphingomonadales</taxon>
        <taxon>Sphingomonadaceae</taxon>
        <taxon>Sphingopyxis</taxon>
    </lineage>
</organism>
<accession>A0ABS7MH98</accession>
<proteinExistence type="predicted"/>
<dbReference type="RefSeq" id="WP_222137144.1">
    <property type="nucleotide sequence ID" value="NZ_JAILXK010000002.1"/>
</dbReference>
<dbReference type="Pfam" id="PF18557">
    <property type="entry name" value="NepR"/>
    <property type="match status" value="1"/>
</dbReference>
<comment type="caution">
    <text evidence="3">The sequence shown here is derived from an EMBL/GenBank/DDBJ whole genome shotgun (WGS) entry which is preliminary data.</text>
</comment>
<evidence type="ECO:0000313" key="4">
    <source>
        <dbReference type="Proteomes" id="UP001166571"/>
    </source>
</evidence>
<sequence>MTHDPATIAAFVDGELDDLTARRIEREAANDAALAAEIRRQRELKDRLRSHFAPVLDEPLPDRLTQLLRAEAAVDTSLAERRAARQARFGGQWGAMQWGAMAAALVLGLTVGMQPWGPASPVAVESGALVASGPLANALDTQLASNQPADAATRIGLSFRAQDGRYCRSFESAAVDGIACREGEGWTLEQTLRGSPATDYRQASSASLAAASAAMMAGEPLDAEGERAARDAGWKRGRGE</sequence>
<feature type="region of interest" description="Disordered" evidence="1">
    <location>
        <begin position="214"/>
        <end position="240"/>
    </location>
</feature>
<dbReference type="EMBL" id="JAILXK010000002">
    <property type="protein sequence ID" value="MBY4638121.1"/>
    <property type="molecule type" value="Genomic_DNA"/>
</dbReference>
<name>A0ABS7MH98_9SPHN</name>
<feature type="compositionally biased region" description="Basic and acidic residues" evidence="1">
    <location>
        <begin position="224"/>
        <end position="240"/>
    </location>
</feature>
<dbReference type="InterPro" id="IPR041649">
    <property type="entry name" value="NepR"/>
</dbReference>
<reference evidence="3" key="1">
    <citation type="submission" date="2021-08" db="EMBL/GenBank/DDBJ databases">
        <title>Sphingopyxis panaciterrulae sp. nov., isolated from the surface water of the Yellow Sea.</title>
        <authorList>
            <person name="Gao Z."/>
            <person name="Zhang D."/>
            <person name="Zhang A."/>
        </authorList>
    </citation>
    <scope>NUCLEOTIDE SEQUENCE</scope>
    <source>
        <strain evidence="3">XHP0097</strain>
    </source>
</reference>
<keyword evidence="4" id="KW-1185">Reference proteome</keyword>
<gene>
    <name evidence="3" type="ORF">K5P26_13320</name>
</gene>
<evidence type="ECO:0000256" key="1">
    <source>
        <dbReference type="SAM" id="MobiDB-lite"/>
    </source>
</evidence>
<feature type="domain" description="Anti-sigma factor NepR" evidence="2">
    <location>
        <begin position="41"/>
        <end position="69"/>
    </location>
</feature>
<evidence type="ECO:0000259" key="2">
    <source>
        <dbReference type="Pfam" id="PF18557"/>
    </source>
</evidence>
<evidence type="ECO:0000313" key="3">
    <source>
        <dbReference type="EMBL" id="MBY4638121.1"/>
    </source>
</evidence>
<protein>
    <submittedName>
        <fullName evidence="3">Anti-sigma factor</fullName>
    </submittedName>
</protein>
<dbReference type="Proteomes" id="UP001166571">
    <property type="component" value="Unassembled WGS sequence"/>
</dbReference>